<evidence type="ECO:0000256" key="6">
    <source>
        <dbReference type="ARBA" id="ARBA00022898"/>
    </source>
</evidence>
<dbReference type="RefSeq" id="WP_120101731.1">
    <property type="nucleotide sequence ID" value="NZ_QKNY01000005.1"/>
</dbReference>
<dbReference type="InterPro" id="IPR015421">
    <property type="entry name" value="PyrdxlP-dep_Trfase_major"/>
</dbReference>
<organism evidence="11 12">
    <name type="scientific">Halonotius aquaticus</name>
    <dbReference type="NCBI Taxonomy" id="2216978"/>
    <lineage>
        <taxon>Archaea</taxon>
        <taxon>Methanobacteriati</taxon>
        <taxon>Methanobacteriota</taxon>
        <taxon>Stenosarchaea group</taxon>
        <taxon>Halobacteria</taxon>
        <taxon>Halobacteriales</taxon>
        <taxon>Haloferacaceae</taxon>
        <taxon>Halonotius</taxon>
    </lineage>
</organism>
<keyword evidence="6" id="KW-0663">Pyridoxal phosphate</keyword>
<accession>A0A3A6PUQ1</accession>
<evidence type="ECO:0000256" key="9">
    <source>
        <dbReference type="ARBA" id="ARBA00048531"/>
    </source>
</evidence>
<evidence type="ECO:0000259" key="10">
    <source>
        <dbReference type="Pfam" id="PF00155"/>
    </source>
</evidence>
<protein>
    <recommendedName>
        <fullName evidence="4">threonine-phosphate decarboxylase</fullName>
        <ecNumber evidence="4">4.1.1.81</ecNumber>
    </recommendedName>
    <alternativeName>
        <fullName evidence="8">L-threonine-O-3-phosphate decarboxylase</fullName>
    </alternativeName>
</protein>
<dbReference type="EC" id="4.1.1.81" evidence="4"/>
<dbReference type="PANTHER" id="PTHR42885:SF1">
    <property type="entry name" value="THREONINE-PHOSPHATE DECARBOXYLASE"/>
    <property type="match status" value="1"/>
</dbReference>
<name>A0A3A6PUQ1_9EURY</name>
<sequence>MDPDAIDAVTRVPHGGESDPELVDFSANTNPQTPDGVSGVYEAALSAAGRYPTDDYCEFRAAAADYIGVTGTEIIPTAGGLAGMRLLCSVVIANGDSVAIPQPSFGEYAREVRLHGGEPTFVRHDEITDIDPAAHRMVIVCNPNNPTGESYDHARLQALADRCRSADTVLLVDEAFLDFTSEPSLAGTPGVVVARSLTKIFGLPGLRAGFLVATGDLRERLNVARPTWALSTPAAAVGTHCLADTDFVAETRERVDTERKRMRHRLAERFRVYPSEAPFLLCETREPVDEVLTEAREAGLTVRDATTFRGLDSHIRVAVKRAHQNDRLLSAFGV</sequence>
<dbReference type="GO" id="GO:0030170">
    <property type="term" value="F:pyridoxal phosphate binding"/>
    <property type="evidence" value="ECO:0007669"/>
    <property type="project" value="InterPro"/>
</dbReference>
<evidence type="ECO:0000256" key="7">
    <source>
        <dbReference type="ARBA" id="ARBA00023239"/>
    </source>
</evidence>
<dbReference type="InterPro" id="IPR005860">
    <property type="entry name" value="CobD"/>
</dbReference>
<evidence type="ECO:0000256" key="2">
    <source>
        <dbReference type="ARBA" id="ARBA00003444"/>
    </source>
</evidence>
<evidence type="ECO:0000256" key="3">
    <source>
        <dbReference type="ARBA" id="ARBA00004953"/>
    </source>
</evidence>
<comment type="function">
    <text evidence="2">Decarboxylates L-threonine-O-3-phosphate to yield (R)-1-amino-2-propanol O-2-phosphate, the precursor for the linkage between the nucleotide loop and the corrin ring in cobalamin.</text>
</comment>
<keyword evidence="12" id="KW-1185">Reference proteome</keyword>
<evidence type="ECO:0000256" key="5">
    <source>
        <dbReference type="ARBA" id="ARBA00022573"/>
    </source>
</evidence>
<dbReference type="PANTHER" id="PTHR42885">
    <property type="entry name" value="HISTIDINOL-PHOSPHATE AMINOTRANSFERASE-RELATED"/>
    <property type="match status" value="1"/>
</dbReference>
<dbReference type="InterPro" id="IPR004839">
    <property type="entry name" value="Aminotransferase_I/II_large"/>
</dbReference>
<dbReference type="AlphaFoldDB" id="A0A3A6PUQ1"/>
<evidence type="ECO:0000256" key="8">
    <source>
        <dbReference type="ARBA" id="ARBA00029996"/>
    </source>
</evidence>
<dbReference type="InterPro" id="IPR015422">
    <property type="entry name" value="PyrdxlP-dep_Trfase_small"/>
</dbReference>
<dbReference type="EMBL" id="QKNY01000005">
    <property type="protein sequence ID" value="RJX44246.1"/>
    <property type="molecule type" value="Genomic_DNA"/>
</dbReference>
<evidence type="ECO:0000256" key="4">
    <source>
        <dbReference type="ARBA" id="ARBA00012285"/>
    </source>
</evidence>
<dbReference type="PROSITE" id="PS00105">
    <property type="entry name" value="AA_TRANSFER_CLASS_1"/>
    <property type="match status" value="1"/>
</dbReference>
<evidence type="ECO:0000256" key="1">
    <source>
        <dbReference type="ARBA" id="ARBA00001933"/>
    </source>
</evidence>
<dbReference type="InterPro" id="IPR004838">
    <property type="entry name" value="NHTrfase_class1_PyrdxlP-BS"/>
</dbReference>
<comment type="catalytic activity">
    <reaction evidence="9">
        <text>O-phospho-L-threonine + H(+) = (R)-1-aminopropan-2-yl phosphate + CO2</text>
        <dbReference type="Rhea" id="RHEA:11492"/>
        <dbReference type="ChEBI" id="CHEBI:15378"/>
        <dbReference type="ChEBI" id="CHEBI:16526"/>
        <dbReference type="ChEBI" id="CHEBI:58563"/>
        <dbReference type="ChEBI" id="CHEBI:58675"/>
        <dbReference type="EC" id="4.1.1.81"/>
    </reaction>
</comment>
<dbReference type="Pfam" id="PF00155">
    <property type="entry name" value="Aminotran_1_2"/>
    <property type="match status" value="1"/>
</dbReference>
<comment type="cofactor">
    <cofactor evidence="1">
        <name>pyridoxal 5'-phosphate</name>
        <dbReference type="ChEBI" id="CHEBI:597326"/>
    </cofactor>
</comment>
<dbReference type="Gene3D" id="3.40.640.10">
    <property type="entry name" value="Type I PLP-dependent aspartate aminotransferase-like (Major domain)"/>
    <property type="match status" value="1"/>
</dbReference>
<feature type="domain" description="Aminotransferase class I/classII large" evidence="10">
    <location>
        <begin position="43"/>
        <end position="331"/>
    </location>
</feature>
<dbReference type="GO" id="GO:0009236">
    <property type="term" value="P:cobalamin biosynthetic process"/>
    <property type="evidence" value="ECO:0007669"/>
    <property type="project" value="UniProtKB-UniPathway"/>
</dbReference>
<dbReference type="GO" id="GO:0048472">
    <property type="term" value="F:threonine-phosphate decarboxylase activity"/>
    <property type="evidence" value="ECO:0007669"/>
    <property type="project" value="UniProtKB-EC"/>
</dbReference>
<reference evidence="11 12" key="1">
    <citation type="submission" date="2018-06" db="EMBL/GenBank/DDBJ databases">
        <title>Halonotius sp. F13-13 a new haloarchaeeon isolated from a solar saltern from Isla Cristina, Huelva, Spain.</title>
        <authorList>
            <person name="Duran-Viseras A."/>
            <person name="Sanchez-Porro C."/>
            <person name="Ventosa A."/>
        </authorList>
    </citation>
    <scope>NUCLEOTIDE SEQUENCE [LARGE SCALE GENOMIC DNA]</scope>
    <source>
        <strain evidence="11 12">F13-13</strain>
    </source>
</reference>
<dbReference type="Gene3D" id="3.90.1150.10">
    <property type="entry name" value="Aspartate Aminotransferase, domain 1"/>
    <property type="match status" value="1"/>
</dbReference>
<keyword evidence="5" id="KW-0169">Cobalamin biosynthesis</keyword>
<dbReference type="UniPathway" id="UPA00148"/>
<dbReference type="SUPFAM" id="SSF53383">
    <property type="entry name" value="PLP-dependent transferases"/>
    <property type="match status" value="1"/>
</dbReference>
<evidence type="ECO:0000313" key="11">
    <source>
        <dbReference type="EMBL" id="RJX44246.1"/>
    </source>
</evidence>
<dbReference type="InterPro" id="IPR015424">
    <property type="entry name" value="PyrdxlP-dep_Trfase"/>
</dbReference>
<proteinExistence type="predicted"/>
<dbReference type="Proteomes" id="UP000276588">
    <property type="component" value="Unassembled WGS sequence"/>
</dbReference>
<dbReference type="CDD" id="cd00609">
    <property type="entry name" value="AAT_like"/>
    <property type="match status" value="1"/>
</dbReference>
<evidence type="ECO:0000313" key="12">
    <source>
        <dbReference type="Proteomes" id="UP000276588"/>
    </source>
</evidence>
<gene>
    <name evidence="11" type="ORF">DM826_04000</name>
</gene>
<dbReference type="OrthoDB" id="39225at2157"/>
<comment type="caution">
    <text evidence="11">The sequence shown here is derived from an EMBL/GenBank/DDBJ whole genome shotgun (WGS) entry which is preliminary data.</text>
</comment>
<keyword evidence="7" id="KW-0456">Lyase</keyword>
<comment type="pathway">
    <text evidence="3">Cofactor biosynthesis; adenosylcobalamin biosynthesis.</text>
</comment>
<dbReference type="NCBIfam" id="TIGR01140">
    <property type="entry name" value="L_thr_O3P_dcar"/>
    <property type="match status" value="1"/>
</dbReference>